<feature type="transmembrane region" description="Helical" evidence="1">
    <location>
        <begin position="20"/>
        <end position="40"/>
    </location>
</feature>
<gene>
    <name evidence="2" type="ORF">K469DRAFT_752979</name>
</gene>
<dbReference type="Proteomes" id="UP000800200">
    <property type="component" value="Unassembled WGS sequence"/>
</dbReference>
<accession>A0A6A6DSD9</accession>
<keyword evidence="1" id="KW-0472">Membrane</keyword>
<name>A0A6A6DSD9_9PEZI</name>
<dbReference type="OrthoDB" id="4494341at2759"/>
<keyword evidence="1" id="KW-0812">Transmembrane</keyword>
<feature type="transmembrane region" description="Helical" evidence="1">
    <location>
        <begin position="52"/>
        <end position="70"/>
    </location>
</feature>
<keyword evidence="3" id="KW-1185">Reference proteome</keyword>
<keyword evidence="1" id="KW-1133">Transmembrane helix</keyword>
<evidence type="ECO:0000256" key="1">
    <source>
        <dbReference type="SAM" id="Phobius"/>
    </source>
</evidence>
<proteinExistence type="predicted"/>
<organism evidence="2 3">
    <name type="scientific">Zopfia rhizophila CBS 207.26</name>
    <dbReference type="NCBI Taxonomy" id="1314779"/>
    <lineage>
        <taxon>Eukaryota</taxon>
        <taxon>Fungi</taxon>
        <taxon>Dikarya</taxon>
        <taxon>Ascomycota</taxon>
        <taxon>Pezizomycotina</taxon>
        <taxon>Dothideomycetes</taxon>
        <taxon>Dothideomycetes incertae sedis</taxon>
        <taxon>Zopfiaceae</taxon>
        <taxon>Zopfia</taxon>
    </lineage>
</organism>
<evidence type="ECO:0000313" key="3">
    <source>
        <dbReference type="Proteomes" id="UP000800200"/>
    </source>
</evidence>
<dbReference type="EMBL" id="ML994654">
    <property type="protein sequence ID" value="KAF2181148.1"/>
    <property type="molecule type" value="Genomic_DNA"/>
</dbReference>
<dbReference type="AlphaFoldDB" id="A0A6A6DSD9"/>
<reference evidence="2" key="1">
    <citation type="journal article" date="2020" name="Stud. Mycol.">
        <title>101 Dothideomycetes genomes: a test case for predicting lifestyles and emergence of pathogens.</title>
        <authorList>
            <person name="Haridas S."/>
            <person name="Albert R."/>
            <person name="Binder M."/>
            <person name="Bloem J."/>
            <person name="Labutti K."/>
            <person name="Salamov A."/>
            <person name="Andreopoulos B."/>
            <person name="Baker S."/>
            <person name="Barry K."/>
            <person name="Bills G."/>
            <person name="Bluhm B."/>
            <person name="Cannon C."/>
            <person name="Castanera R."/>
            <person name="Culley D."/>
            <person name="Daum C."/>
            <person name="Ezra D."/>
            <person name="Gonzalez J."/>
            <person name="Henrissat B."/>
            <person name="Kuo A."/>
            <person name="Liang C."/>
            <person name="Lipzen A."/>
            <person name="Lutzoni F."/>
            <person name="Magnuson J."/>
            <person name="Mondo S."/>
            <person name="Nolan M."/>
            <person name="Ohm R."/>
            <person name="Pangilinan J."/>
            <person name="Park H.-J."/>
            <person name="Ramirez L."/>
            <person name="Alfaro M."/>
            <person name="Sun H."/>
            <person name="Tritt A."/>
            <person name="Yoshinaga Y."/>
            <person name="Zwiers L.-H."/>
            <person name="Turgeon B."/>
            <person name="Goodwin S."/>
            <person name="Spatafora J."/>
            <person name="Crous P."/>
            <person name="Grigoriev I."/>
        </authorList>
    </citation>
    <scope>NUCLEOTIDE SEQUENCE</scope>
    <source>
        <strain evidence="2">CBS 207.26</strain>
    </source>
</reference>
<sequence>MYSTQSLGSKSHSDFMKRTALASVINIIPLCFGGRINTIVNFSGTKYEGFTAGSTIAIAECIVHSTLAAASQKSFRSRSQISGLITQSQRSQTYGIDAEIPCEGIQG</sequence>
<evidence type="ECO:0000313" key="2">
    <source>
        <dbReference type="EMBL" id="KAF2181148.1"/>
    </source>
</evidence>
<protein>
    <submittedName>
        <fullName evidence="2">Uncharacterized protein</fullName>
    </submittedName>
</protein>